<dbReference type="InterPro" id="IPR036915">
    <property type="entry name" value="Cyclin-like_sf"/>
</dbReference>
<feature type="compositionally biased region" description="Low complexity" evidence="13">
    <location>
        <begin position="566"/>
        <end position="576"/>
    </location>
</feature>
<dbReference type="Pfam" id="PF07741">
    <property type="entry name" value="BRF1"/>
    <property type="match status" value="1"/>
</dbReference>
<evidence type="ECO:0000256" key="12">
    <source>
        <dbReference type="PROSITE-ProRule" id="PRU00469"/>
    </source>
</evidence>
<dbReference type="PRINTS" id="PR00685">
    <property type="entry name" value="TIFACTORIIB"/>
</dbReference>
<dbReference type="Proteomes" id="UP001367676">
    <property type="component" value="Unassembled WGS sequence"/>
</dbReference>
<dbReference type="SUPFAM" id="SSF47954">
    <property type="entry name" value="Cyclin-like"/>
    <property type="match status" value="2"/>
</dbReference>
<dbReference type="Pfam" id="PF00382">
    <property type="entry name" value="TFIIB"/>
    <property type="match status" value="2"/>
</dbReference>
<keyword evidence="7" id="KW-0805">Transcription regulation</keyword>
<sequence length="660" mass="74577">MSSKGSCRKCGSFNVEVDPSRGDIVCTKCGIVLEDSVIVSEVQFEENAHGGSSAIGQFVPSDSKGGSLAVTGTFNYGLQKESKEITIQKAKNELSRMAQLLRINQHCFDTALNFYKMALNRNLTKGRRSSLVCAACLYIACRLDKTPHLLIDFSDVLQVDPFTLGRTFTSITQDLYITLPLIDPCVYVLRYANQMKLGDKTHEVSTTAMRVLRRMKRDFLHCGRRPSGLCGSALIIAARFHNIPKKLKDIVNIVHIQETTLRKRLIEFGDTPSSSLTTDEFLTVDLGEEQDPPSFKTARLKDKERLQKYTDAEYEMKVQKLQRLIEKELEKKRNRGKRSHSVSSMESEIEVSSIGSPAKESEDLLKDIIEDTLNAETEIDRVVAKSTAEILTDVCDKMKNENQSEASTSKGIGPTLETIGINSDVNQNEADKSVEMNAEQNTADQSNLNDVDLNCMDDLDDEDIDSYIVTEDEFKKKQKAWLELYAVYLEEQKRKEEERLLREKEEGKPENKKKKRPRKNKSAGAATAGEAVEKVLREKKISNKLNYDVLKSLNMEDFIKSMNCDSSSQKTNSSSSDPFENFNFTTDKKDAFKSDTQIASPSKTENVANEVARNDYDEDDYEEGEDYDDGENEESQSVLKLSNILRGEVDEDEDYEDYDY</sequence>
<dbReference type="GO" id="GO:0017025">
    <property type="term" value="F:TBP-class protein binding"/>
    <property type="evidence" value="ECO:0007669"/>
    <property type="project" value="InterPro"/>
</dbReference>
<feature type="compositionally biased region" description="Acidic residues" evidence="13">
    <location>
        <begin position="616"/>
        <end position="634"/>
    </location>
</feature>
<name>A0AAN9Y4R9_9HEMI</name>
<dbReference type="GO" id="GO:0000995">
    <property type="term" value="F:RNA polymerase III general transcription initiation factor activity"/>
    <property type="evidence" value="ECO:0007669"/>
    <property type="project" value="TreeGrafter"/>
</dbReference>
<evidence type="ECO:0000256" key="6">
    <source>
        <dbReference type="ARBA" id="ARBA00022833"/>
    </source>
</evidence>
<reference evidence="15 16" key="1">
    <citation type="submission" date="2024-03" db="EMBL/GenBank/DDBJ databases">
        <title>Adaptation during the transition from Ophiocordyceps entomopathogen to insect associate is accompanied by gene loss and intensified selection.</title>
        <authorList>
            <person name="Ward C.M."/>
            <person name="Onetto C.A."/>
            <person name="Borneman A.R."/>
        </authorList>
    </citation>
    <scope>NUCLEOTIDE SEQUENCE [LARGE SCALE GENOMIC DNA]</scope>
    <source>
        <strain evidence="15">AWRI1</strain>
        <tissue evidence="15">Single Adult Female</tissue>
    </source>
</reference>
<dbReference type="GO" id="GO:0008270">
    <property type="term" value="F:zinc ion binding"/>
    <property type="evidence" value="ECO:0007669"/>
    <property type="project" value="UniProtKB-KW"/>
</dbReference>
<feature type="compositionally biased region" description="Basic and acidic residues" evidence="13">
    <location>
        <begin position="495"/>
        <end position="510"/>
    </location>
</feature>
<dbReference type="FunFam" id="1.10.472.10:FF:000007">
    <property type="entry name" value="Transcription factor IIIB 90 kDa subunit"/>
    <property type="match status" value="1"/>
</dbReference>
<comment type="similarity">
    <text evidence="2">Belongs to the TFIIB family.</text>
</comment>
<evidence type="ECO:0000259" key="14">
    <source>
        <dbReference type="PROSITE" id="PS51134"/>
    </source>
</evidence>
<dbReference type="EMBL" id="JBBCAQ010000022">
    <property type="protein sequence ID" value="KAK7591137.1"/>
    <property type="molecule type" value="Genomic_DNA"/>
</dbReference>
<evidence type="ECO:0000256" key="13">
    <source>
        <dbReference type="SAM" id="MobiDB-lite"/>
    </source>
</evidence>
<dbReference type="GO" id="GO:0070897">
    <property type="term" value="P:transcription preinitiation complex assembly"/>
    <property type="evidence" value="ECO:0007669"/>
    <property type="project" value="InterPro"/>
</dbReference>
<evidence type="ECO:0000256" key="5">
    <source>
        <dbReference type="ARBA" id="ARBA00022771"/>
    </source>
</evidence>
<proteinExistence type="inferred from homology"/>
<dbReference type="InterPro" id="IPR013137">
    <property type="entry name" value="Znf_TFIIB"/>
</dbReference>
<dbReference type="FunFam" id="2.20.25.10:FF:000012">
    <property type="entry name" value="Putative transcription factor IIIB 90 kDa subunit"/>
    <property type="match status" value="1"/>
</dbReference>
<protein>
    <recommendedName>
        <fullName evidence="11">B-related factor 1</fullName>
    </recommendedName>
</protein>
<evidence type="ECO:0000256" key="3">
    <source>
        <dbReference type="ARBA" id="ARBA00022723"/>
    </source>
</evidence>
<keyword evidence="4" id="KW-0677">Repeat</keyword>
<feature type="region of interest" description="Disordered" evidence="13">
    <location>
        <begin position="563"/>
        <end position="660"/>
    </location>
</feature>
<dbReference type="GO" id="GO:0097550">
    <property type="term" value="C:transcription preinitiation complex"/>
    <property type="evidence" value="ECO:0007669"/>
    <property type="project" value="TreeGrafter"/>
</dbReference>
<evidence type="ECO:0000256" key="2">
    <source>
        <dbReference type="ARBA" id="ARBA00010857"/>
    </source>
</evidence>
<evidence type="ECO:0000256" key="9">
    <source>
        <dbReference type="ARBA" id="ARBA00023163"/>
    </source>
</evidence>
<dbReference type="InterPro" id="IPR013150">
    <property type="entry name" value="TFIIB_cyclin"/>
</dbReference>
<evidence type="ECO:0000313" key="16">
    <source>
        <dbReference type="Proteomes" id="UP001367676"/>
    </source>
</evidence>
<feature type="compositionally biased region" description="Acidic residues" evidence="13">
    <location>
        <begin position="649"/>
        <end position="660"/>
    </location>
</feature>
<evidence type="ECO:0000256" key="1">
    <source>
        <dbReference type="ARBA" id="ARBA00004123"/>
    </source>
</evidence>
<keyword evidence="3" id="KW-0479">Metal-binding</keyword>
<evidence type="ECO:0000256" key="8">
    <source>
        <dbReference type="ARBA" id="ARBA00023159"/>
    </source>
</evidence>
<dbReference type="Gene3D" id="1.10.472.10">
    <property type="entry name" value="Cyclin-like"/>
    <property type="match status" value="2"/>
</dbReference>
<keyword evidence="5 12" id="KW-0863">Zinc-finger</keyword>
<dbReference type="CDD" id="cd20554">
    <property type="entry name" value="CYCLIN_TFIIIB90_rpt2"/>
    <property type="match status" value="1"/>
</dbReference>
<dbReference type="Gene3D" id="2.20.25.10">
    <property type="match status" value="1"/>
</dbReference>
<dbReference type="FunFam" id="1.10.472.10:FF:000002">
    <property type="entry name" value="Transcription factor IIIB 90 kDa subunit"/>
    <property type="match status" value="1"/>
</dbReference>
<dbReference type="CDD" id="cd20553">
    <property type="entry name" value="CYCLIN_TFIIIB90_rpt1"/>
    <property type="match status" value="1"/>
</dbReference>
<keyword evidence="10" id="KW-0539">Nucleus</keyword>
<evidence type="ECO:0000256" key="10">
    <source>
        <dbReference type="ARBA" id="ARBA00023242"/>
    </source>
</evidence>
<dbReference type="InterPro" id="IPR013763">
    <property type="entry name" value="Cyclin-like_dom"/>
</dbReference>
<evidence type="ECO:0000256" key="4">
    <source>
        <dbReference type="ARBA" id="ARBA00022737"/>
    </source>
</evidence>
<dbReference type="InterPro" id="IPR000812">
    <property type="entry name" value="TFIIB"/>
</dbReference>
<dbReference type="SMART" id="SM00385">
    <property type="entry name" value="CYCLIN"/>
    <property type="match status" value="2"/>
</dbReference>
<dbReference type="GO" id="GO:0001006">
    <property type="term" value="F:RNA polymerase III type 3 promoter sequence-specific DNA binding"/>
    <property type="evidence" value="ECO:0007669"/>
    <property type="project" value="TreeGrafter"/>
</dbReference>
<comment type="subcellular location">
    <subcellularLocation>
        <location evidence="1">Nucleus</location>
    </subcellularLocation>
</comment>
<keyword evidence="16" id="KW-1185">Reference proteome</keyword>
<comment type="caution">
    <text evidence="15">The sequence shown here is derived from an EMBL/GenBank/DDBJ whole genome shotgun (WGS) entry which is preliminary data.</text>
</comment>
<dbReference type="GO" id="GO:0005634">
    <property type="term" value="C:nucleus"/>
    <property type="evidence" value="ECO:0007669"/>
    <property type="project" value="UniProtKB-SubCell"/>
</dbReference>
<feature type="compositionally biased region" description="Polar residues" evidence="13">
    <location>
        <begin position="594"/>
        <end position="607"/>
    </location>
</feature>
<feature type="region of interest" description="Disordered" evidence="13">
    <location>
        <begin position="495"/>
        <end position="530"/>
    </location>
</feature>
<dbReference type="InterPro" id="IPR011665">
    <property type="entry name" value="BRF1_TBP-bd_dom"/>
</dbReference>
<dbReference type="PROSITE" id="PS51134">
    <property type="entry name" value="ZF_TFIIB"/>
    <property type="match status" value="1"/>
</dbReference>
<keyword evidence="6" id="KW-0862">Zinc</keyword>
<dbReference type="Gene3D" id="1.20.5.650">
    <property type="entry name" value="Single helix bin"/>
    <property type="match status" value="1"/>
</dbReference>
<evidence type="ECO:0000313" key="15">
    <source>
        <dbReference type="EMBL" id="KAK7591137.1"/>
    </source>
</evidence>
<dbReference type="PANTHER" id="PTHR11618">
    <property type="entry name" value="TRANSCRIPTION INITIATION FACTOR IIB-RELATED"/>
    <property type="match status" value="1"/>
</dbReference>
<feature type="region of interest" description="Disordered" evidence="13">
    <location>
        <begin position="331"/>
        <end position="358"/>
    </location>
</feature>
<feature type="compositionally biased region" description="Low complexity" evidence="13">
    <location>
        <begin position="341"/>
        <end position="356"/>
    </location>
</feature>
<organism evidence="15 16">
    <name type="scientific">Parthenolecanium corni</name>
    <dbReference type="NCBI Taxonomy" id="536013"/>
    <lineage>
        <taxon>Eukaryota</taxon>
        <taxon>Metazoa</taxon>
        <taxon>Ecdysozoa</taxon>
        <taxon>Arthropoda</taxon>
        <taxon>Hexapoda</taxon>
        <taxon>Insecta</taxon>
        <taxon>Pterygota</taxon>
        <taxon>Neoptera</taxon>
        <taxon>Paraneoptera</taxon>
        <taxon>Hemiptera</taxon>
        <taxon>Sternorrhyncha</taxon>
        <taxon>Coccoidea</taxon>
        <taxon>Coccidae</taxon>
        <taxon>Parthenolecanium</taxon>
    </lineage>
</organism>
<dbReference type="PANTHER" id="PTHR11618:SF4">
    <property type="entry name" value="TRANSCRIPTION FACTOR IIIB 90 KDA SUBUNIT"/>
    <property type="match status" value="1"/>
</dbReference>
<dbReference type="GO" id="GO:0000126">
    <property type="term" value="C:transcription factor TFIIIB complex"/>
    <property type="evidence" value="ECO:0007669"/>
    <property type="project" value="TreeGrafter"/>
</dbReference>
<keyword evidence="8" id="KW-0010">Activator</keyword>
<dbReference type="AlphaFoldDB" id="A0AAN9Y4R9"/>
<feature type="domain" description="TFIIB-type" evidence="14">
    <location>
        <begin position="3"/>
        <end position="34"/>
    </location>
</feature>
<dbReference type="Pfam" id="PF08271">
    <property type="entry name" value="Zn_Ribbon_TF"/>
    <property type="match status" value="1"/>
</dbReference>
<keyword evidence="9" id="KW-0804">Transcription</keyword>
<feature type="compositionally biased region" description="Basic residues" evidence="13">
    <location>
        <begin position="511"/>
        <end position="521"/>
    </location>
</feature>
<evidence type="ECO:0000256" key="11">
    <source>
        <dbReference type="ARBA" id="ARBA00031009"/>
    </source>
</evidence>
<accession>A0AAN9Y4R9</accession>
<evidence type="ECO:0000256" key="7">
    <source>
        <dbReference type="ARBA" id="ARBA00023015"/>
    </source>
</evidence>
<dbReference type="SUPFAM" id="SSF57783">
    <property type="entry name" value="Zinc beta-ribbon"/>
    <property type="match status" value="1"/>
</dbReference>
<gene>
    <name evidence="15" type="ORF">V9T40_002750</name>
</gene>